<name>B9SP70_RICCO</name>
<dbReference type="Pfam" id="PF05804">
    <property type="entry name" value="KAP"/>
    <property type="match status" value="1"/>
</dbReference>
<dbReference type="EMBL" id="EQ974061">
    <property type="protein sequence ID" value="EEF34599.1"/>
    <property type="molecule type" value="Genomic_DNA"/>
</dbReference>
<dbReference type="AlphaFoldDB" id="B9SP70"/>
<evidence type="ECO:0000256" key="1">
    <source>
        <dbReference type="ARBA" id="ARBA00022737"/>
    </source>
</evidence>
<evidence type="ECO:0000313" key="5">
    <source>
        <dbReference type="Proteomes" id="UP000008311"/>
    </source>
</evidence>
<feature type="repeat" description="ARM" evidence="3">
    <location>
        <begin position="396"/>
        <end position="425"/>
    </location>
</feature>
<feature type="repeat" description="ARM" evidence="3">
    <location>
        <begin position="78"/>
        <end position="122"/>
    </location>
</feature>
<keyword evidence="1" id="KW-0677">Repeat</keyword>
<dbReference type="Pfam" id="PF00514">
    <property type="entry name" value="Arm"/>
    <property type="match status" value="1"/>
</dbReference>
<feature type="repeat" description="ARM" evidence="3">
    <location>
        <begin position="121"/>
        <end position="163"/>
    </location>
</feature>
<sequence>MLGLDNDPLDREQAVEALWKYSLGGKKCVDNIMQFQGCVNLIINLLKSDSSSTCEAAAGLLRSIASVNLYRDVVAESGAVEEITGLLCQPSLTSEVKEQSICALWNLSVDEKIRVKITNSDILPVLIKALEDEDIRVKEAAGGVLANLALTVSNHNTMVEAGLIPKLAVLLKADIEDEYKVIRKEARNALVELAKNEYYRILVIDEGLVPVPLIGATAYKSYTPALHAWPTLPDGMKIERTSKGPSRFGASDLLLGLNIDDKNTNIEDAKMKAIIGRSKQQFLARSGSIEVEDAKSSQTEFSASRQFTILPWVDGVARLVLILELEDESALSRAANSIADASINEHMRNSFKEAGAIKHLVRLLYHKNDAVRLAVIGALERLSASNTVCQIIEAEGVISPLIDLLKNSETLEIMMEKALNVLNRILDPSKEMKSKFVFRYRLTRYDDVFQFYNGPVNGSKRGLDLTRDLDSSSGLTTKIDEMSMSKINTRQDLLDSSVIARLVEILKHSSSNLQRKVATVIEFLALNDANMDLIISSDIEYGLAAVFQQTVMSELDSDIENQQPELYALQVEETGLAISAASRLLTVLLDSDQFSRAANAHHFTKLLRKILKSNIPLHYKNWVAACLVKLSSQYGPSLQFEDPINTEVTLYETIPRLIEQIKSTFFPEVQEAAAVELNRIISDGGVDAIPAVASSGGIFPLVKLIEGGSERTVEAAMSILYNMSMDSENHSAIIAAGAVPALRKIVLSQKPQWNQALHLLRTLAS</sequence>
<keyword evidence="5" id="KW-1185">Reference proteome</keyword>
<dbReference type="SMART" id="SM00185">
    <property type="entry name" value="ARM"/>
    <property type="match status" value="10"/>
</dbReference>
<evidence type="ECO:0000256" key="2">
    <source>
        <dbReference type="PROSITE-ProRule" id="PRU00103"/>
    </source>
</evidence>
<dbReference type="FunCoup" id="B9SP70">
    <property type="interactions" value="1135"/>
</dbReference>
<dbReference type="InterPro" id="IPR016024">
    <property type="entry name" value="ARM-type_fold"/>
</dbReference>
<accession>B9SP70</accession>
<dbReference type="SUPFAM" id="SSF48371">
    <property type="entry name" value="ARM repeat"/>
    <property type="match status" value="2"/>
</dbReference>
<dbReference type="InterPro" id="IPR000225">
    <property type="entry name" value="Armadillo"/>
</dbReference>
<dbReference type="InterPro" id="IPR021133">
    <property type="entry name" value="HEAT_type_2"/>
</dbReference>
<dbReference type="InterPro" id="IPR011989">
    <property type="entry name" value="ARM-like"/>
</dbReference>
<reference evidence="5" key="1">
    <citation type="journal article" date="2010" name="Nat. Biotechnol.">
        <title>Draft genome sequence of the oilseed species Ricinus communis.</title>
        <authorList>
            <person name="Chan A.P."/>
            <person name="Crabtree J."/>
            <person name="Zhao Q."/>
            <person name="Lorenzi H."/>
            <person name="Orvis J."/>
            <person name="Puiu D."/>
            <person name="Melake-Berhan A."/>
            <person name="Jones K.M."/>
            <person name="Redman J."/>
            <person name="Chen G."/>
            <person name="Cahoon E.B."/>
            <person name="Gedil M."/>
            <person name="Stanke M."/>
            <person name="Haas B.J."/>
            <person name="Wortman J.R."/>
            <person name="Fraser-Liggett C.M."/>
            <person name="Ravel J."/>
            <person name="Rabinowicz P.D."/>
        </authorList>
    </citation>
    <scope>NUCLEOTIDE SEQUENCE [LARGE SCALE GENOMIC DNA]</scope>
    <source>
        <strain evidence="5">cv. Hale</strain>
    </source>
</reference>
<feature type="repeat" description="HEAT" evidence="2">
    <location>
        <begin position="122"/>
        <end position="160"/>
    </location>
</feature>
<feature type="repeat" description="ARM" evidence="3">
    <location>
        <begin position="696"/>
        <end position="738"/>
    </location>
</feature>
<dbReference type="PROSITE" id="PS50077">
    <property type="entry name" value="HEAT_REPEAT"/>
    <property type="match status" value="1"/>
</dbReference>
<dbReference type="PROSITE" id="PS50176">
    <property type="entry name" value="ARM_REPEAT"/>
    <property type="match status" value="5"/>
</dbReference>
<dbReference type="Proteomes" id="UP000008311">
    <property type="component" value="Unassembled WGS sequence"/>
</dbReference>
<evidence type="ECO:0000256" key="3">
    <source>
        <dbReference type="PROSITE-ProRule" id="PRU00259"/>
    </source>
</evidence>
<gene>
    <name evidence="4" type="ORF">RCOM_0629260</name>
</gene>
<dbReference type="PANTHER" id="PTHR47451">
    <property type="entry name" value="ARM REPEAT SUPERFAMILY PROTEIN"/>
    <property type="match status" value="1"/>
</dbReference>
<dbReference type="PANTHER" id="PTHR47451:SF1">
    <property type="entry name" value="ARM REPEAT SUPERFAMILY PROTEIN"/>
    <property type="match status" value="1"/>
</dbReference>
<protein>
    <recommendedName>
        <fullName evidence="6">Armadillo repeat-containing protein</fullName>
    </recommendedName>
</protein>
<proteinExistence type="predicted"/>
<organism evidence="4 5">
    <name type="scientific">Ricinus communis</name>
    <name type="common">Castor bean</name>
    <dbReference type="NCBI Taxonomy" id="3988"/>
    <lineage>
        <taxon>Eukaryota</taxon>
        <taxon>Viridiplantae</taxon>
        <taxon>Streptophyta</taxon>
        <taxon>Embryophyta</taxon>
        <taxon>Tracheophyta</taxon>
        <taxon>Spermatophyta</taxon>
        <taxon>Magnoliopsida</taxon>
        <taxon>eudicotyledons</taxon>
        <taxon>Gunneridae</taxon>
        <taxon>Pentapetalae</taxon>
        <taxon>rosids</taxon>
        <taxon>fabids</taxon>
        <taxon>Malpighiales</taxon>
        <taxon>Euphorbiaceae</taxon>
        <taxon>Acalyphoideae</taxon>
        <taxon>Acalypheae</taxon>
        <taxon>Ricinus</taxon>
    </lineage>
</organism>
<dbReference type="Gene3D" id="1.25.10.10">
    <property type="entry name" value="Leucine-rich Repeat Variant"/>
    <property type="match status" value="3"/>
</dbReference>
<feature type="repeat" description="ARM" evidence="3">
    <location>
        <begin position="355"/>
        <end position="397"/>
    </location>
</feature>
<evidence type="ECO:0000313" key="4">
    <source>
        <dbReference type="EMBL" id="EEF34599.1"/>
    </source>
</evidence>
<evidence type="ECO:0008006" key="6">
    <source>
        <dbReference type="Google" id="ProtNLM"/>
    </source>
</evidence>
<dbReference type="InParanoid" id="B9SP70"/>
<dbReference type="eggNOG" id="KOG0167">
    <property type="taxonomic scope" value="Eukaryota"/>
</dbReference>
<dbReference type="STRING" id="3988.B9SP70"/>